<keyword evidence="4" id="KW-1185">Reference proteome</keyword>
<name>A0A2V3J4K5_9FLOR</name>
<keyword evidence="2" id="KW-0812">Transmembrane</keyword>
<feature type="transmembrane region" description="Helical" evidence="2">
    <location>
        <begin position="46"/>
        <end position="65"/>
    </location>
</feature>
<evidence type="ECO:0000313" key="3">
    <source>
        <dbReference type="EMBL" id="PXF49358.1"/>
    </source>
</evidence>
<comment type="caution">
    <text evidence="3">The sequence shown here is derived from an EMBL/GenBank/DDBJ whole genome shotgun (WGS) entry which is preliminary data.</text>
</comment>
<evidence type="ECO:0008006" key="5">
    <source>
        <dbReference type="Google" id="ProtNLM"/>
    </source>
</evidence>
<dbReference type="InterPro" id="IPR052945">
    <property type="entry name" value="Mitotic_Regulator"/>
</dbReference>
<dbReference type="SMART" id="SM00671">
    <property type="entry name" value="SEL1"/>
    <property type="match status" value="4"/>
</dbReference>
<dbReference type="Pfam" id="PF08238">
    <property type="entry name" value="Sel1"/>
    <property type="match status" value="4"/>
</dbReference>
<dbReference type="SUPFAM" id="SSF81901">
    <property type="entry name" value="HCP-like"/>
    <property type="match status" value="1"/>
</dbReference>
<accession>A0A2V3J4K5</accession>
<evidence type="ECO:0000313" key="4">
    <source>
        <dbReference type="Proteomes" id="UP000247409"/>
    </source>
</evidence>
<feature type="transmembrane region" description="Helical" evidence="2">
    <location>
        <begin position="9"/>
        <end position="26"/>
    </location>
</feature>
<evidence type="ECO:0000256" key="2">
    <source>
        <dbReference type="SAM" id="Phobius"/>
    </source>
</evidence>
<dbReference type="OrthoDB" id="272077at2759"/>
<keyword evidence="2" id="KW-0472">Membrane</keyword>
<dbReference type="STRING" id="448386.A0A2V3J4K5"/>
<feature type="transmembrane region" description="Helical" evidence="2">
    <location>
        <begin position="77"/>
        <end position="98"/>
    </location>
</feature>
<dbReference type="InterPro" id="IPR011990">
    <property type="entry name" value="TPR-like_helical_dom_sf"/>
</dbReference>
<sequence length="1314" mass="150969">MFDDLADNIFFILSAYLLAFLPWAVLDASDFIGPEWKSISATWREGIIHLLVVLFPISFILFYIFIQASARDYKEVFASSVALLFSLLHLARTVWGLAQLYELHRWARSSICNLRHMGVYYKPSDGHVLDHPYDLANKMLVSETLVDNQIIHGEARTYIKYGSLSLRVNKHSRSFFLQRMLIVARFVVLCVRLVLDQLRYRSKGIKPPKLRHVPRNPVEIWLRWGSAFAAQGLGEWLEEFSATPQPEFQVPTGTSAVRRHFRKRRDYFAGELLASAGLHMNVMQNKAAQMKRVPTEKSKKIVESTSPFLWHNWPLHSDMRDGRATRNDLFLCATKSGQGLPFSVPHIHALKKHKHWLENGYKPHEFKLNRIIESLPVNFGQTAAKLDSSKLEWLVILLHVGFQAETHHKQDAVRATDTSIRKDTEITDPALENLKDQLGFLHEKNEGCKHEPRDAISLSQLCSFPLTDNSLNLRSNSNRLVLRAGELIDVWMSLTSGEQYDFLLSMDRTWAEKCLCAPQTRPEGMQHLPTSSSSSARFDRGLHTSPTSSSVLSVQKDVEMARLRIQFGRSGHLYNHMEQTITFMGYSMENVRSCLARWVQNKKLVSNDVWEAPISFSSRDPLRSTTLLDISLVCEEFVSQVPDTDSRMYFMQKSVQNRLVGKLQRFLERLVRIEGHGPSSEYLMMLCILSFSALHVHIESTEAKDTIRDPLREYTKSDLAQTKNLDLSSTVMHIRPICGPQNLFIRIWFEKEKSQRFTVLATIGRYEEGSDRDFRWECWRDAFSGRLQAAAEWQDAHGFLPLKVFRTDASIQERVVNWCTGIMGTGKQFHTWLGWPPFRFEFCLYELQTDGFILQYPRRAKLQLDFSSRLDHQASKTTVPGFELKPFSYEHAALEYIMYACSVVRDALSPQGYVDEEETELVYLERKAIRLMHEQSQGTLDSFGVREVHRAVILLEMASVELERMDALKSCLKLLTEHSLIAADIGRAVALLERYLGKLYLTKDRDSVEFQVPKNRIHDMYKELMSTHEYDARVFWSYFKFLDIMLSVDMAVSSESLQAIMRRTFMHTKDYDIVFELGQFPISYMPAISPSGSSSTERRQEGKSSAEIEYAFYQRALREGRSAKAMFELGYMYEHGKGFDRDDLRAASFYQMAIAHGHNSGAKKALGDLYRRGLPILGGRGRNIERAVRMYWRAVTEDQDGSAMYELGKLYQYGEGLSKDPRLAAMLYQGAVAKSNMVQAMKSLAIMYREGYGVRQNHSHSIALIQLAVYVGDDNESRQYLDGLLDHDNYSVHQSRIDHQSTSADATYFVTHAE</sequence>
<reference evidence="3 4" key="1">
    <citation type="journal article" date="2018" name="Mol. Biol. Evol.">
        <title>Analysis of the draft genome of the red seaweed Gracilariopsis chorda provides insights into genome size evolution in Rhodophyta.</title>
        <authorList>
            <person name="Lee J."/>
            <person name="Yang E.C."/>
            <person name="Graf L."/>
            <person name="Yang J.H."/>
            <person name="Qiu H."/>
            <person name="Zel Zion U."/>
            <person name="Chan C.X."/>
            <person name="Stephens T.G."/>
            <person name="Weber A.P.M."/>
            <person name="Boo G.H."/>
            <person name="Boo S.M."/>
            <person name="Kim K.M."/>
            <person name="Shin Y."/>
            <person name="Jung M."/>
            <person name="Lee S.J."/>
            <person name="Yim H.S."/>
            <person name="Lee J.H."/>
            <person name="Bhattacharya D."/>
            <person name="Yoon H.S."/>
        </authorList>
    </citation>
    <scope>NUCLEOTIDE SEQUENCE [LARGE SCALE GENOMIC DNA]</scope>
    <source>
        <strain evidence="3 4">SKKU-2015</strain>
        <tissue evidence="3">Whole body</tissue>
    </source>
</reference>
<dbReference type="PANTHER" id="PTHR43628">
    <property type="entry name" value="ACTIVATOR OF C KINASE PROTEIN 1-RELATED"/>
    <property type="match status" value="1"/>
</dbReference>
<dbReference type="Gene3D" id="1.25.40.10">
    <property type="entry name" value="Tetratricopeptide repeat domain"/>
    <property type="match status" value="1"/>
</dbReference>
<dbReference type="EMBL" id="NBIV01000006">
    <property type="protein sequence ID" value="PXF49358.1"/>
    <property type="molecule type" value="Genomic_DNA"/>
</dbReference>
<dbReference type="Proteomes" id="UP000247409">
    <property type="component" value="Unassembled WGS sequence"/>
</dbReference>
<evidence type="ECO:0000256" key="1">
    <source>
        <dbReference type="SAM" id="MobiDB-lite"/>
    </source>
</evidence>
<dbReference type="InterPro" id="IPR006597">
    <property type="entry name" value="Sel1-like"/>
</dbReference>
<protein>
    <recommendedName>
        <fullName evidence="5">Secretory immunoglobulin A-binding protein EsiB</fullName>
    </recommendedName>
</protein>
<dbReference type="PANTHER" id="PTHR43628:SF1">
    <property type="entry name" value="CHITIN SYNTHASE REGULATORY FACTOR 2-RELATED"/>
    <property type="match status" value="1"/>
</dbReference>
<feature type="region of interest" description="Disordered" evidence="1">
    <location>
        <begin position="522"/>
        <end position="548"/>
    </location>
</feature>
<proteinExistence type="predicted"/>
<gene>
    <name evidence="3" type="ORF">BWQ96_00932</name>
</gene>
<keyword evidence="2" id="KW-1133">Transmembrane helix</keyword>
<organism evidence="3 4">
    <name type="scientific">Gracilariopsis chorda</name>
    <dbReference type="NCBI Taxonomy" id="448386"/>
    <lineage>
        <taxon>Eukaryota</taxon>
        <taxon>Rhodophyta</taxon>
        <taxon>Florideophyceae</taxon>
        <taxon>Rhodymeniophycidae</taxon>
        <taxon>Gracilariales</taxon>
        <taxon>Gracilariaceae</taxon>
        <taxon>Gracilariopsis</taxon>
    </lineage>
</organism>